<reference evidence="2" key="1">
    <citation type="journal article" date="2014" name="Proc. Natl. Acad. Sci. U.S.A.">
        <title>Extensive sampling of basidiomycete genomes demonstrates inadequacy of the white-rot/brown-rot paradigm for wood decay fungi.</title>
        <authorList>
            <person name="Riley R."/>
            <person name="Salamov A.A."/>
            <person name="Brown D.W."/>
            <person name="Nagy L.G."/>
            <person name="Floudas D."/>
            <person name="Held B.W."/>
            <person name="Levasseur A."/>
            <person name="Lombard V."/>
            <person name="Morin E."/>
            <person name="Otillar R."/>
            <person name="Lindquist E.A."/>
            <person name="Sun H."/>
            <person name="LaButti K.M."/>
            <person name="Schmutz J."/>
            <person name="Jabbour D."/>
            <person name="Luo H."/>
            <person name="Baker S.E."/>
            <person name="Pisabarro A.G."/>
            <person name="Walton J.D."/>
            <person name="Blanchette R.A."/>
            <person name="Henrissat B."/>
            <person name="Martin F."/>
            <person name="Cullen D."/>
            <person name="Hibbett D.S."/>
            <person name="Grigoriev I.V."/>
        </authorList>
    </citation>
    <scope>NUCLEOTIDE SEQUENCE [LARGE SCALE GENOMIC DNA]</scope>
    <source>
        <strain evidence="2">MUCL 33604</strain>
    </source>
</reference>
<protein>
    <submittedName>
        <fullName evidence="1">Uncharacterized protein</fullName>
    </submittedName>
</protein>
<organism evidence="1 2">
    <name type="scientific">Jaapia argillacea MUCL 33604</name>
    <dbReference type="NCBI Taxonomy" id="933084"/>
    <lineage>
        <taxon>Eukaryota</taxon>
        <taxon>Fungi</taxon>
        <taxon>Dikarya</taxon>
        <taxon>Basidiomycota</taxon>
        <taxon>Agaricomycotina</taxon>
        <taxon>Agaricomycetes</taxon>
        <taxon>Agaricomycetidae</taxon>
        <taxon>Jaapiales</taxon>
        <taxon>Jaapiaceae</taxon>
        <taxon>Jaapia</taxon>
    </lineage>
</organism>
<evidence type="ECO:0000313" key="2">
    <source>
        <dbReference type="Proteomes" id="UP000027265"/>
    </source>
</evidence>
<sequence length="271" mass="29266">MTPWYLLLPEKGSIHFPPIQDGDGGGRALTKLVKRQAPDVALQSDSGSVLTHMMIDMCCYELSSLASMFGSALELAILSPKTRMEGFELHNFDGEGVGYSFPEIEATRSALPFIRNLQIACSGVQLAMNTTILCNAFARIISHENAARDAILPLFKVVAIAMNGITLAVRIKGLEATYPWASYLAPGANIIDNLPGGIWSFVDSDKTSGDWIAFSGSLINTTAAGCDIATTAFSQMGEQRLKWIPFGISAGLNIAQAGTTVWYYCDYKANH</sequence>
<keyword evidence="2" id="KW-1185">Reference proteome</keyword>
<accession>A0A067Q6R6</accession>
<proteinExistence type="predicted"/>
<name>A0A067Q6R6_9AGAM</name>
<dbReference type="HOGENOM" id="CLU_1026977_0_0_1"/>
<dbReference type="InParanoid" id="A0A067Q6R6"/>
<dbReference type="AlphaFoldDB" id="A0A067Q6R6"/>
<dbReference type="EMBL" id="KL197716">
    <property type="protein sequence ID" value="KDQ59177.1"/>
    <property type="molecule type" value="Genomic_DNA"/>
</dbReference>
<dbReference type="Proteomes" id="UP000027265">
    <property type="component" value="Unassembled WGS sequence"/>
</dbReference>
<evidence type="ECO:0000313" key="1">
    <source>
        <dbReference type="EMBL" id="KDQ59177.1"/>
    </source>
</evidence>
<gene>
    <name evidence="1" type="ORF">JAAARDRAFT_192712</name>
</gene>